<evidence type="ECO:0000256" key="1">
    <source>
        <dbReference type="SAM" id="MobiDB-lite"/>
    </source>
</evidence>
<sequence length="400" mass="44999">MPKRLVVCCDGTWNSPDEKNPTNVSKIALAIAPSDASGKEQRTYYGSGVGTRKNERFRGGAFGVGLSRDVRNAYRFLVDNFEPGDEIYFFGFSRGAFTARSTAGFVARCGILRREHTHRIDEAYALYRSKKKSAGREGIESILFRRAYSHETWIRFVGVFDTVGSLGIPLNLWRLSGLINRRWQFHDTELSPTVDSAFHALAIDEKRRPFRPTVWAPKKDDTKTGPGEDVTPPPDPRRGRPPQQIEQVWFAGVHKDVGGGYAKHSASDITLQWMVDRARRCHLEFRAGAFDDRSSNEGQPATEEEWRLRAYTSVAPDALGELNESRRGFYKLLRGYSRPLGTGLKETEYVASTAKQRLELPGYAPRGLVRYLDDSDRIMDVSTPTVAPAAPGPRQRRLPT</sequence>
<dbReference type="InterPro" id="IPR029058">
    <property type="entry name" value="AB_hydrolase_fold"/>
</dbReference>
<name>A0ABW4NZ79_9NOCA</name>
<accession>A0ABW4NZ79</accession>
<dbReference type="SUPFAM" id="SSF53474">
    <property type="entry name" value="alpha/beta-Hydrolases"/>
    <property type="match status" value="1"/>
</dbReference>
<feature type="domain" description="T6SS Phospholipase effector Tle1-like catalytic" evidence="2">
    <location>
        <begin position="3"/>
        <end position="276"/>
    </location>
</feature>
<proteinExistence type="predicted"/>
<organism evidence="3 4">
    <name type="scientific">Rhodococcus gannanensis</name>
    <dbReference type="NCBI Taxonomy" id="1960308"/>
    <lineage>
        <taxon>Bacteria</taxon>
        <taxon>Bacillati</taxon>
        <taxon>Actinomycetota</taxon>
        <taxon>Actinomycetes</taxon>
        <taxon>Mycobacteriales</taxon>
        <taxon>Nocardiaceae</taxon>
        <taxon>Rhodococcus</taxon>
    </lineage>
</organism>
<dbReference type="EMBL" id="JBHUFB010000007">
    <property type="protein sequence ID" value="MFD1811506.1"/>
    <property type="molecule type" value="Genomic_DNA"/>
</dbReference>
<evidence type="ECO:0000259" key="2">
    <source>
        <dbReference type="Pfam" id="PF09994"/>
    </source>
</evidence>
<protein>
    <submittedName>
        <fullName evidence="3">DUF2235 domain-containing protein</fullName>
    </submittedName>
</protein>
<dbReference type="PANTHER" id="PTHR33840">
    <property type="match status" value="1"/>
</dbReference>
<dbReference type="RefSeq" id="WP_378484048.1">
    <property type="nucleotide sequence ID" value="NZ_JBHUFB010000007.1"/>
</dbReference>
<dbReference type="Proteomes" id="UP001597286">
    <property type="component" value="Unassembled WGS sequence"/>
</dbReference>
<comment type="caution">
    <text evidence="3">The sequence shown here is derived from an EMBL/GenBank/DDBJ whole genome shotgun (WGS) entry which is preliminary data.</text>
</comment>
<dbReference type="InterPro" id="IPR018712">
    <property type="entry name" value="Tle1-like_cat"/>
</dbReference>
<feature type="region of interest" description="Disordered" evidence="1">
    <location>
        <begin position="212"/>
        <end position="242"/>
    </location>
</feature>
<evidence type="ECO:0000313" key="3">
    <source>
        <dbReference type="EMBL" id="MFD1811506.1"/>
    </source>
</evidence>
<keyword evidence="4" id="KW-1185">Reference proteome</keyword>
<reference evidence="4" key="1">
    <citation type="journal article" date="2019" name="Int. J. Syst. Evol. Microbiol.">
        <title>The Global Catalogue of Microorganisms (GCM) 10K type strain sequencing project: providing services to taxonomists for standard genome sequencing and annotation.</title>
        <authorList>
            <consortium name="The Broad Institute Genomics Platform"/>
            <consortium name="The Broad Institute Genome Sequencing Center for Infectious Disease"/>
            <person name="Wu L."/>
            <person name="Ma J."/>
        </authorList>
    </citation>
    <scope>NUCLEOTIDE SEQUENCE [LARGE SCALE GENOMIC DNA]</scope>
    <source>
        <strain evidence="4">DT72</strain>
    </source>
</reference>
<gene>
    <name evidence="3" type="ORF">ACFSJG_04715</name>
</gene>
<dbReference type="PANTHER" id="PTHR33840:SF1">
    <property type="entry name" value="TLE1 PHOSPHOLIPASE DOMAIN-CONTAINING PROTEIN"/>
    <property type="match status" value="1"/>
</dbReference>
<dbReference type="Pfam" id="PF09994">
    <property type="entry name" value="T6SS_Tle1-like_cat"/>
    <property type="match status" value="1"/>
</dbReference>
<evidence type="ECO:0000313" key="4">
    <source>
        <dbReference type="Proteomes" id="UP001597286"/>
    </source>
</evidence>